<dbReference type="GO" id="GO:0015109">
    <property type="term" value="F:chromate transmembrane transporter activity"/>
    <property type="evidence" value="ECO:0007669"/>
    <property type="project" value="InterPro"/>
</dbReference>
<comment type="subcellular location">
    <subcellularLocation>
        <location evidence="1">Cell membrane</location>
        <topology evidence="1">Multi-pass membrane protein</topology>
    </subcellularLocation>
</comment>
<proteinExistence type="inferred from homology"/>
<accession>A0A1I3LK72</accession>
<evidence type="ECO:0000256" key="1">
    <source>
        <dbReference type="ARBA" id="ARBA00004651"/>
    </source>
</evidence>
<evidence type="ECO:0000313" key="9">
    <source>
        <dbReference type="Proteomes" id="UP000199559"/>
    </source>
</evidence>
<dbReference type="PANTHER" id="PTHR33567">
    <property type="entry name" value="CHROMATE ION TRANSPORTER (EUROFUNG)"/>
    <property type="match status" value="1"/>
</dbReference>
<feature type="transmembrane region" description="Helical" evidence="7">
    <location>
        <begin position="211"/>
        <end position="229"/>
    </location>
</feature>
<dbReference type="InterPro" id="IPR014047">
    <property type="entry name" value="Chr_Tranpt_l_chain"/>
</dbReference>
<dbReference type="GO" id="GO:0005886">
    <property type="term" value="C:plasma membrane"/>
    <property type="evidence" value="ECO:0007669"/>
    <property type="project" value="UniProtKB-SubCell"/>
</dbReference>
<dbReference type="NCBIfam" id="TIGR00937">
    <property type="entry name" value="2A51"/>
    <property type="match status" value="1"/>
</dbReference>
<protein>
    <submittedName>
        <fullName evidence="8">Chromate transporter</fullName>
    </submittedName>
</protein>
<evidence type="ECO:0000256" key="7">
    <source>
        <dbReference type="SAM" id="Phobius"/>
    </source>
</evidence>
<comment type="similarity">
    <text evidence="2">Belongs to the chromate ion transporter (CHR) (TC 2.A.51) family.</text>
</comment>
<dbReference type="AlphaFoldDB" id="A0A1I3LK72"/>
<organism evidence="8 9">
    <name type="scientific">Olleya namhaensis</name>
    <dbReference type="NCBI Taxonomy" id="1144750"/>
    <lineage>
        <taxon>Bacteria</taxon>
        <taxon>Pseudomonadati</taxon>
        <taxon>Bacteroidota</taxon>
        <taxon>Flavobacteriia</taxon>
        <taxon>Flavobacteriales</taxon>
        <taxon>Flavobacteriaceae</taxon>
    </lineage>
</organism>
<feature type="transmembrane region" description="Helical" evidence="7">
    <location>
        <begin position="112"/>
        <end position="129"/>
    </location>
</feature>
<dbReference type="STRING" id="1144750.SAMN05443431_102447"/>
<name>A0A1I3LK72_9FLAO</name>
<dbReference type="PANTHER" id="PTHR33567:SF3">
    <property type="entry name" value="CHROMATE ION TRANSPORTER (EUROFUNG)"/>
    <property type="match status" value="1"/>
</dbReference>
<dbReference type="EMBL" id="FORM01000002">
    <property type="protein sequence ID" value="SFI84865.1"/>
    <property type="molecule type" value="Genomic_DNA"/>
</dbReference>
<evidence type="ECO:0000256" key="2">
    <source>
        <dbReference type="ARBA" id="ARBA00005262"/>
    </source>
</evidence>
<dbReference type="Pfam" id="PF02417">
    <property type="entry name" value="Chromate_transp"/>
    <property type="match status" value="2"/>
</dbReference>
<feature type="transmembrane region" description="Helical" evidence="7">
    <location>
        <begin position="305"/>
        <end position="327"/>
    </location>
</feature>
<evidence type="ECO:0000256" key="6">
    <source>
        <dbReference type="ARBA" id="ARBA00023136"/>
    </source>
</evidence>
<dbReference type="PIRSF" id="PIRSF004810">
    <property type="entry name" value="ChrA"/>
    <property type="match status" value="1"/>
</dbReference>
<keyword evidence="4 7" id="KW-0812">Transmembrane</keyword>
<evidence type="ECO:0000256" key="4">
    <source>
        <dbReference type="ARBA" id="ARBA00022692"/>
    </source>
</evidence>
<feature type="transmembrane region" description="Helical" evidence="7">
    <location>
        <begin position="357"/>
        <end position="373"/>
    </location>
</feature>
<gene>
    <name evidence="8" type="ORF">SAMN05443431_102447</name>
</gene>
<reference evidence="9" key="1">
    <citation type="submission" date="2016-10" db="EMBL/GenBank/DDBJ databases">
        <authorList>
            <person name="Varghese N."/>
            <person name="Submissions S."/>
        </authorList>
    </citation>
    <scope>NUCLEOTIDE SEQUENCE [LARGE SCALE GENOMIC DNA]</scope>
    <source>
        <strain evidence="9">DSM 28881</strain>
    </source>
</reference>
<evidence type="ECO:0000256" key="5">
    <source>
        <dbReference type="ARBA" id="ARBA00022989"/>
    </source>
</evidence>
<dbReference type="InterPro" id="IPR003370">
    <property type="entry name" value="Chromate_transpt"/>
</dbReference>
<feature type="transmembrane region" description="Helical" evidence="7">
    <location>
        <begin position="186"/>
        <end position="204"/>
    </location>
</feature>
<feature type="transmembrane region" description="Helical" evidence="7">
    <location>
        <begin position="78"/>
        <end position="100"/>
    </location>
</feature>
<feature type="transmembrane region" description="Helical" evidence="7">
    <location>
        <begin position="272"/>
        <end position="293"/>
    </location>
</feature>
<keyword evidence="3" id="KW-1003">Cell membrane</keyword>
<keyword evidence="9" id="KW-1185">Reference proteome</keyword>
<dbReference type="RefSeq" id="WP_090838166.1">
    <property type="nucleotide sequence ID" value="NZ_FORM01000002.1"/>
</dbReference>
<keyword evidence="6 7" id="KW-0472">Membrane</keyword>
<sequence>MNTKLKEVAIVFFRLGCFAFGGPAAHIAMMEEEVVTKRKWMTRSYFLDLIGTTNLIPGPNSTEMTMHCGYERAGKKGLFVAGLAFIFPAIIITAILAYFYVKYGDLPKVKPFVIGIKPAVLAIIASAVIKLGKKAVKTIELTVIGVLVLVASLLGVNEIFALLTAGVVGMLYFYLKARKVNSLNSIMPFFLVSGVSASILKITAINVFWTFLKVGAILYGSGYVLFAYLDAELVTKGWLTRVELLDAIAVGQFTPGPVLSTSTFIGYQLSGLSGALAATTGIFLPSFLFVLILNPYISRMQQSKVLRYFLDAVNVAAVAIMLAVLIIMTKETLVDWKTIVIALTAVFLVFKTKVSTIWVIIIGTALGYILFGLF</sequence>
<feature type="transmembrane region" description="Helical" evidence="7">
    <location>
        <begin position="141"/>
        <end position="174"/>
    </location>
</feature>
<evidence type="ECO:0000313" key="8">
    <source>
        <dbReference type="EMBL" id="SFI84865.1"/>
    </source>
</evidence>
<evidence type="ECO:0000256" key="3">
    <source>
        <dbReference type="ARBA" id="ARBA00022475"/>
    </source>
</evidence>
<keyword evidence="5 7" id="KW-1133">Transmembrane helix</keyword>
<dbReference type="Proteomes" id="UP000199559">
    <property type="component" value="Unassembled WGS sequence"/>
</dbReference>